<evidence type="ECO:0000313" key="7">
    <source>
        <dbReference type="RefSeq" id="XP_011211149.1"/>
    </source>
</evidence>
<dbReference type="FunFam" id="3.40.630.30:FF:000132">
    <property type="entry name" value="N-acetyltransferase 9-like protein"/>
    <property type="match status" value="1"/>
</dbReference>
<dbReference type="EMBL" id="GAKP01003134">
    <property type="protein sequence ID" value="JAC55818.1"/>
    <property type="molecule type" value="Transcribed_RNA"/>
</dbReference>
<protein>
    <submittedName>
        <fullName evidence="5 7">N-acetyltransferase 9-like protein</fullName>
    </submittedName>
</protein>
<dbReference type="InterPro" id="IPR016181">
    <property type="entry name" value="Acyl_CoA_acyltransferase"/>
</dbReference>
<dbReference type="Gene3D" id="3.40.630.30">
    <property type="match status" value="1"/>
</dbReference>
<keyword evidence="2 5" id="KW-0808">Transferase</keyword>
<reference evidence="7" key="2">
    <citation type="submission" date="2025-04" db="UniProtKB">
        <authorList>
            <consortium name="RefSeq"/>
        </authorList>
    </citation>
    <scope>IDENTIFICATION</scope>
    <source>
        <strain evidence="7">Punador</strain>
    </source>
</reference>
<dbReference type="AlphaFoldDB" id="A0A034WNQ7"/>
<reference evidence="5" key="1">
    <citation type="journal article" date="2014" name="BMC Genomics">
        <title>Characterizing the developmental transcriptome of the oriental fruit fly, Bactrocera dorsalis (Diptera: Tephritidae) through comparative genomic analysis with Drosophila melanogaster utilizing modENCODE datasets.</title>
        <authorList>
            <person name="Geib S.M."/>
            <person name="Calla B."/>
            <person name="Hall B."/>
            <person name="Hou S."/>
            <person name="Manoukis N.C."/>
        </authorList>
    </citation>
    <scope>NUCLEOTIDE SEQUENCE</scope>
    <source>
        <strain evidence="5">Punador</strain>
    </source>
</reference>
<dbReference type="SUPFAM" id="SSF55729">
    <property type="entry name" value="Acyl-CoA N-acyltransferases (Nat)"/>
    <property type="match status" value="1"/>
</dbReference>
<keyword evidence="3" id="KW-0012">Acyltransferase</keyword>
<dbReference type="Proteomes" id="UP001652620">
    <property type="component" value="Chromosome 2"/>
</dbReference>
<dbReference type="EMBL" id="GAKP01003137">
    <property type="protein sequence ID" value="JAC55815.1"/>
    <property type="molecule type" value="Transcribed_RNA"/>
</dbReference>
<evidence type="ECO:0000256" key="3">
    <source>
        <dbReference type="ARBA" id="ARBA00023315"/>
    </source>
</evidence>
<proteinExistence type="inferred from homology"/>
<dbReference type="GeneID" id="105231515"/>
<dbReference type="KEGG" id="bdr:105231515"/>
<name>A0A034WNQ7_BACDO</name>
<organism evidence="5">
    <name type="scientific">Bactrocera dorsalis</name>
    <name type="common">Oriental fruit fly</name>
    <name type="synonym">Dacus dorsalis</name>
    <dbReference type="NCBI Taxonomy" id="27457"/>
    <lineage>
        <taxon>Eukaryota</taxon>
        <taxon>Metazoa</taxon>
        <taxon>Ecdysozoa</taxon>
        <taxon>Arthropoda</taxon>
        <taxon>Hexapoda</taxon>
        <taxon>Insecta</taxon>
        <taxon>Pterygota</taxon>
        <taxon>Neoptera</taxon>
        <taxon>Endopterygota</taxon>
        <taxon>Diptera</taxon>
        <taxon>Brachycera</taxon>
        <taxon>Muscomorpha</taxon>
        <taxon>Tephritoidea</taxon>
        <taxon>Tephritidae</taxon>
        <taxon>Bactrocera</taxon>
        <taxon>Bactrocera</taxon>
    </lineage>
</organism>
<dbReference type="OrthoDB" id="5043642at2759"/>
<dbReference type="InterPro" id="IPR000182">
    <property type="entry name" value="GNAT_dom"/>
</dbReference>
<sequence>MRLNENTKIVGQKVILVPYCTAHVEKYHEWMKSPELQELTASEPLSLQEEYEMQRSWREDEDKCTFLILCRTTYEQTNDEIYSLVGDTNLFLRMDDGGEETDSSYQVAEAEIMIAEPEARGKGCGWEAMLLLLKYALQNLNIKQFEVKIGTKNEKSLRMFSKMHFKEVSRSAVFEEITMVLMIDEEWIKWLDRQVTLHCENYRNNDLCD</sequence>
<feature type="domain" description="N-acetyltransferase" evidence="4">
    <location>
        <begin position="14"/>
        <end position="166"/>
    </location>
</feature>
<dbReference type="GO" id="GO:0008080">
    <property type="term" value="F:N-acetyltransferase activity"/>
    <property type="evidence" value="ECO:0007669"/>
    <property type="project" value="InterPro"/>
</dbReference>
<dbReference type="InterPro" id="IPR039135">
    <property type="entry name" value="NAT9-like"/>
</dbReference>
<dbReference type="PANTHER" id="PTHR13256:SF16">
    <property type="entry name" value="ALPHA_BETA-TUBULIN-N-ACETYLTRANSFERASE 9"/>
    <property type="match status" value="1"/>
</dbReference>
<evidence type="ECO:0000256" key="1">
    <source>
        <dbReference type="ARBA" id="ARBA00009342"/>
    </source>
</evidence>
<gene>
    <name evidence="5" type="primary">NAT9</name>
    <name evidence="7" type="synonym">LOC105231515</name>
</gene>
<keyword evidence="6" id="KW-1185">Reference proteome</keyword>
<evidence type="ECO:0000313" key="5">
    <source>
        <dbReference type="EMBL" id="JAC55815.1"/>
    </source>
</evidence>
<accession>A0A034WNQ7</accession>
<dbReference type="Pfam" id="PF13302">
    <property type="entry name" value="Acetyltransf_3"/>
    <property type="match status" value="1"/>
</dbReference>
<evidence type="ECO:0000256" key="2">
    <source>
        <dbReference type="ARBA" id="ARBA00022679"/>
    </source>
</evidence>
<reference evidence="6" key="3">
    <citation type="submission" date="2025-05" db="UniProtKB">
        <authorList>
            <consortium name="RefSeq"/>
        </authorList>
    </citation>
    <scope>NUCLEOTIDE SEQUENCE [LARGE SCALE GENOMIC DNA]</scope>
</reference>
<dbReference type="OMA" id="WHVPRYH"/>
<evidence type="ECO:0000259" key="4">
    <source>
        <dbReference type="Pfam" id="PF13302"/>
    </source>
</evidence>
<dbReference type="PANTHER" id="PTHR13256">
    <property type="entry name" value="N-ACETYLTRANSFERASE 9"/>
    <property type="match status" value="1"/>
</dbReference>
<comment type="similarity">
    <text evidence="1">Belongs to the acetyltransferase family. GNAT subfamily.</text>
</comment>
<evidence type="ECO:0000313" key="6">
    <source>
        <dbReference type="Proteomes" id="UP001652620"/>
    </source>
</evidence>
<dbReference type="RefSeq" id="XP_011211149.1">
    <property type="nucleotide sequence ID" value="XM_011212847.3"/>
</dbReference>